<proteinExistence type="predicted"/>
<dbReference type="AlphaFoldDB" id="A0A381Y8K6"/>
<gene>
    <name evidence="1" type="ORF">METZ01_LOCUS126084</name>
</gene>
<name>A0A381Y8K6_9ZZZZ</name>
<sequence length="31" mass="3328">MWACSSAEEYYVDIVGVVGSIPAMPTSYLGM</sequence>
<accession>A0A381Y8K6</accession>
<organism evidence="1">
    <name type="scientific">marine metagenome</name>
    <dbReference type="NCBI Taxonomy" id="408172"/>
    <lineage>
        <taxon>unclassified sequences</taxon>
        <taxon>metagenomes</taxon>
        <taxon>ecological metagenomes</taxon>
    </lineage>
</organism>
<dbReference type="EMBL" id="UINC01017615">
    <property type="protein sequence ID" value="SVA73230.1"/>
    <property type="molecule type" value="Genomic_DNA"/>
</dbReference>
<evidence type="ECO:0000313" key="1">
    <source>
        <dbReference type="EMBL" id="SVA73230.1"/>
    </source>
</evidence>
<reference evidence="1" key="1">
    <citation type="submission" date="2018-05" db="EMBL/GenBank/DDBJ databases">
        <authorList>
            <person name="Lanie J.A."/>
            <person name="Ng W.-L."/>
            <person name="Kazmierczak K.M."/>
            <person name="Andrzejewski T.M."/>
            <person name="Davidsen T.M."/>
            <person name="Wayne K.J."/>
            <person name="Tettelin H."/>
            <person name="Glass J.I."/>
            <person name="Rusch D."/>
            <person name="Podicherti R."/>
            <person name="Tsui H.-C.T."/>
            <person name="Winkler M.E."/>
        </authorList>
    </citation>
    <scope>NUCLEOTIDE SEQUENCE</scope>
</reference>
<protein>
    <submittedName>
        <fullName evidence="1">Uncharacterized protein</fullName>
    </submittedName>
</protein>